<dbReference type="InterPro" id="IPR000847">
    <property type="entry name" value="LysR_HTH_N"/>
</dbReference>
<gene>
    <name evidence="2" type="ORF">J2R62_19110</name>
</gene>
<evidence type="ECO:0000313" key="3">
    <source>
        <dbReference type="Proteomes" id="UP000664658"/>
    </source>
</evidence>
<comment type="caution">
    <text evidence="2">The sequence shown here is derived from an EMBL/GenBank/DDBJ whole genome shotgun (WGS) entry which is preliminary data.</text>
</comment>
<sequence length="63" mass="7394">MDNALLTTLISESQTRHFGNAAESLYQHQPSVRFRIRQTQSQFWLVLFNRHRPNIQLSPAGER</sequence>
<dbReference type="GO" id="GO:0003700">
    <property type="term" value="F:DNA-binding transcription factor activity"/>
    <property type="evidence" value="ECO:0007669"/>
    <property type="project" value="InterPro"/>
</dbReference>
<dbReference type="InterPro" id="IPR036388">
    <property type="entry name" value="WH-like_DNA-bd_sf"/>
</dbReference>
<dbReference type="InterPro" id="IPR036390">
    <property type="entry name" value="WH_DNA-bd_sf"/>
</dbReference>
<evidence type="ECO:0000313" key="2">
    <source>
        <dbReference type="EMBL" id="MBO1110213.1"/>
    </source>
</evidence>
<dbReference type="SUPFAM" id="SSF46785">
    <property type="entry name" value="Winged helix' DNA-binding domain"/>
    <property type="match status" value="1"/>
</dbReference>
<dbReference type="AlphaFoldDB" id="A0A8I1W9K0"/>
<reference evidence="2" key="1">
    <citation type="submission" date="2021-03" db="EMBL/GenBank/DDBJ databases">
        <title>Plesiomonas shigelloides zfcc0051, isolated from zebrafish feces.</title>
        <authorList>
            <person name="Vanderhoek Z."/>
            <person name="Gaulke C."/>
        </authorList>
    </citation>
    <scope>NUCLEOTIDE SEQUENCE</scope>
    <source>
        <strain evidence="2">Zfcc0051</strain>
    </source>
</reference>
<name>A0A8I1W9K0_PLESH</name>
<organism evidence="2 3">
    <name type="scientific">Plesiomonas shigelloides</name>
    <name type="common">Aeromonas shigelloides</name>
    <dbReference type="NCBI Taxonomy" id="703"/>
    <lineage>
        <taxon>Bacteria</taxon>
        <taxon>Pseudomonadati</taxon>
        <taxon>Pseudomonadota</taxon>
        <taxon>Gammaproteobacteria</taxon>
        <taxon>Enterobacterales</taxon>
        <taxon>Enterobacteriaceae</taxon>
        <taxon>Plesiomonas</taxon>
    </lineage>
</organism>
<dbReference type="PROSITE" id="PS50931">
    <property type="entry name" value="HTH_LYSR"/>
    <property type="match status" value="1"/>
</dbReference>
<proteinExistence type="predicted"/>
<feature type="domain" description="HTH lysR-type" evidence="1">
    <location>
        <begin position="1"/>
        <end position="58"/>
    </location>
</feature>
<dbReference type="EMBL" id="JAFNAA010000445">
    <property type="protein sequence ID" value="MBO1110213.1"/>
    <property type="molecule type" value="Genomic_DNA"/>
</dbReference>
<evidence type="ECO:0000259" key="1">
    <source>
        <dbReference type="PROSITE" id="PS50931"/>
    </source>
</evidence>
<protein>
    <submittedName>
        <fullName evidence="2">LysR family transcriptional regulator</fullName>
    </submittedName>
</protein>
<dbReference type="RefSeq" id="WP_207543028.1">
    <property type="nucleotide sequence ID" value="NZ_JAFNAA010000445.1"/>
</dbReference>
<dbReference type="Pfam" id="PF00126">
    <property type="entry name" value="HTH_1"/>
    <property type="match status" value="1"/>
</dbReference>
<accession>A0A8I1W9K0</accession>
<dbReference type="Gene3D" id="1.10.10.10">
    <property type="entry name" value="Winged helix-like DNA-binding domain superfamily/Winged helix DNA-binding domain"/>
    <property type="match status" value="1"/>
</dbReference>
<dbReference type="Proteomes" id="UP000664658">
    <property type="component" value="Unassembled WGS sequence"/>
</dbReference>